<dbReference type="PANTHER" id="PTHR11069">
    <property type="entry name" value="GLUCOSYLCERAMIDASE"/>
    <property type="match status" value="1"/>
</dbReference>
<dbReference type="InterPro" id="IPR033452">
    <property type="entry name" value="GH30_C"/>
</dbReference>
<evidence type="ECO:0000256" key="5">
    <source>
        <dbReference type="ARBA" id="ARBA00022801"/>
    </source>
</evidence>
<keyword evidence="10" id="KW-1185">Reference proteome</keyword>
<dbReference type="Pfam" id="PF02055">
    <property type="entry name" value="Glyco_hydro_30"/>
    <property type="match status" value="1"/>
</dbReference>
<dbReference type="Proteomes" id="UP001652740">
    <property type="component" value="Unplaced"/>
</dbReference>
<dbReference type="SUPFAM" id="SSF51011">
    <property type="entry name" value="Glycosyl hydrolase domain"/>
    <property type="match status" value="1"/>
</dbReference>
<comment type="catalytic activity">
    <reaction evidence="1">
        <text>a beta-D-glucosyl-(1&lt;-&gt;1')-N-acylsphing-4-enine + H2O = an N-acylsphing-4-enine + D-glucose</text>
        <dbReference type="Rhea" id="RHEA:13269"/>
        <dbReference type="ChEBI" id="CHEBI:4167"/>
        <dbReference type="ChEBI" id="CHEBI:15377"/>
        <dbReference type="ChEBI" id="CHEBI:22801"/>
        <dbReference type="ChEBI" id="CHEBI:52639"/>
        <dbReference type="EC" id="3.2.1.45"/>
    </reaction>
    <physiologicalReaction direction="left-to-right" evidence="1">
        <dbReference type="Rhea" id="RHEA:13270"/>
    </physiologicalReaction>
</comment>
<dbReference type="InterPro" id="IPR033453">
    <property type="entry name" value="Glyco_hydro_30_TIM-barrel"/>
</dbReference>
<evidence type="ECO:0000256" key="1">
    <source>
        <dbReference type="ARBA" id="ARBA00001013"/>
    </source>
</evidence>
<evidence type="ECO:0000256" key="3">
    <source>
        <dbReference type="ARBA" id="ARBA00012658"/>
    </source>
</evidence>
<proteinExistence type="inferred from homology"/>
<protein>
    <recommendedName>
        <fullName evidence="3 6">Glucosylceramidase</fullName>
        <ecNumber evidence="3 6">3.2.1.45</ecNumber>
    </recommendedName>
</protein>
<evidence type="ECO:0000256" key="2">
    <source>
        <dbReference type="ARBA" id="ARBA00005382"/>
    </source>
</evidence>
<feature type="chain" id="PRO_5045703772" description="Glucosylceramidase" evidence="7">
    <location>
        <begin position="26"/>
        <end position="571"/>
    </location>
</feature>
<dbReference type="EC" id="3.2.1.45" evidence="3 6"/>
<evidence type="ECO:0000256" key="4">
    <source>
        <dbReference type="ARBA" id="ARBA00022729"/>
    </source>
</evidence>
<keyword evidence="6" id="KW-0326">Glycosidase</keyword>
<comment type="similarity">
    <text evidence="2 6">Belongs to the glycosyl hydrolase 30 family.</text>
</comment>
<evidence type="ECO:0000313" key="11">
    <source>
        <dbReference type="RefSeq" id="XP_052758741.1"/>
    </source>
</evidence>
<evidence type="ECO:0000256" key="6">
    <source>
        <dbReference type="RuleBase" id="RU361188"/>
    </source>
</evidence>
<feature type="domain" description="Glycosyl hydrolase family 30 beta sandwich" evidence="9">
    <location>
        <begin position="501"/>
        <end position="562"/>
    </location>
</feature>
<keyword evidence="5 6" id="KW-0378">Hydrolase</keyword>
<dbReference type="GeneID" id="113523581"/>
<reference evidence="11" key="1">
    <citation type="submission" date="2025-08" db="UniProtKB">
        <authorList>
            <consortium name="RefSeq"/>
        </authorList>
    </citation>
    <scope>IDENTIFICATION</scope>
    <source>
        <tissue evidence="11">Whole larvae</tissue>
    </source>
</reference>
<evidence type="ECO:0000256" key="7">
    <source>
        <dbReference type="SAM" id="SignalP"/>
    </source>
</evidence>
<name>A0ABM3N584_GALME</name>
<evidence type="ECO:0000259" key="8">
    <source>
        <dbReference type="Pfam" id="PF02055"/>
    </source>
</evidence>
<dbReference type="SUPFAM" id="SSF51445">
    <property type="entry name" value="(Trans)glycosidases"/>
    <property type="match status" value="1"/>
</dbReference>
<evidence type="ECO:0000313" key="10">
    <source>
        <dbReference type="Proteomes" id="UP001652740"/>
    </source>
</evidence>
<dbReference type="InterPro" id="IPR001139">
    <property type="entry name" value="Glyco_hydro_30"/>
</dbReference>
<dbReference type="RefSeq" id="XP_052758741.1">
    <property type="nucleotide sequence ID" value="XM_052902781.1"/>
</dbReference>
<dbReference type="InterPro" id="IPR017853">
    <property type="entry name" value="GH"/>
</dbReference>
<evidence type="ECO:0000259" key="9">
    <source>
        <dbReference type="Pfam" id="PF17189"/>
    </source>
</evidence>
<sequence length="571" mass="65210">MATIKNGRVLAIISFALFLVSLGKSEDLPCAARNVGIEGRSIVCVCNATYCDTITREIPAPRSFVRYTSSKDGKRFEKSYGSIQSLLNRTSETVEDIDPIDISIDTDEDEKEKYFNFDFGANFTDEFQDPLWKRVVIRVYTIIYRQEIEGFGGSVTDAAAINWRKLSDGAQRQFIDTYFSNKGIEYNMIRVPIGGSDFSTHPYAYNELPWNDVALTNFTLSEEDLFYKLPLIRLGQAAAAATNNEVKITASTWSPPVWMKSNERITGFGQLKPEFYQTYADYHIRFMEAYARAHVKIWAITTTNEPLNGIVPVANFNSLGWTPGQLGRWVANNLGPTLRNSSFSDTLILAVDDQRYVLPAWLRGMEREDPRSIDFIDGIAIHYYGNFVPSLVLSRIQQRYPNKILLSTEASEGSMPWNREKVAIGSWRRAKRYISSIIEDLNRFVVGWIDWNLCLDSNGGPNWASNFVDSPILVYPEEDEFVKQPMYYAVGHFSKFIPRRSRRIGVERWSLFKLENVAVLTPEGTIVVVMHNRRKSQRTVHIFITRLSYITFVMEPESVSTIEINPNTESD</sequence>
<dbReference type="Pfam" id="PF17189">
    <property type="entry name" value="Glyco_hydro_30C"/>
    <property type="match status" value="1"/>
</dbReference>
<accession>A0ABM3N584</accession>
<gene>
    <name evidence="11" type="primary">LOC113523581</name>
</gene>
<keyword evidence="6" id="KW-0443">Lipid metabolism</keyword>
<keyword evidence="6" id="KW-0746">Sphingolipid metabolism</keyword>
<feature type="signal peptide" evidence="7">
    <location>
        <begin position="1"/>
        <end position="25"/>
    </location>
</feature>
<feature type="domain" description="Glycosyl hydrolase family 30 TIM-barrel" evidence="8">
    <location>
        <begin position="148"/>
        <end position="497"/>
    </location>
</feature>
<keyword evidence="4 7" id="KW-0732">Signal</keyword>
<dbReference type="PANTHER" id="PTHR11069:SF23">
    <property type="entry name" value="LYSOSOMAL ACID GLUCOSYLCERAMIDASE"/>
    <property type="match status" value="1"/>
</dbReference>
<dbReference type="Gene3D" id="3.20.20.80">
    <property type="entry name" value="Glycosidases"/>
    <property type="match status" value="1"/>
</dbReference>
<organism evidence="10 11">
    <name type="scientific">Galleria mellonella</name>
    <name type="common">Greater wax moth</name>
    <dbReference type="NCBI Taxonomy" id="7137"/>
    <lineage>
        <taxon>Eukaryota</taxon>
        <taxon>Metazoa</taxon>
        <taxon>Ecdysozoa</taxon>
        <taxon>Arthropoda</taxon>
        <taxon>Hexapoda</taxon>
        <taxon>Insecta</taxon>
        <taxon>Pterygota</taxon>
        <taxon>Neoptera</taxon>
        <taxon>Endopterygota</taxon>
        <taxon>Lepidoptera</taxon>
        <taxon>Glossata</taxon>
        <taxon>Ditrysia</taxon>
        <taxon>Pyraloidea</taxon>
        <taxon>Pyralidae</taxon>
        <taxon>Galleriinae</taxon>
        <taxon>Galleria</taxon>
    </lineage>
</organism>